<organism evidence="4 5">
    <name type="scientific">Oleispira antarctica RB-8</name>
    <dbReference type="NCBI Taxonomy" id="698738"/>
    <lineage>
        <taxon>Bacteria</taxon>
        <taxon>Pseudomonadati</taxon>
        <taxon>Pseudomonadota</taxon>
        <taxon>Gammaproteobacteria</taxon>
        <taxon>Oceanospirillales</taxon>
        <taxon>Oceanospirillaceae</taxon>
        <taxon>Oleispira</taxon>
    </lineage>
</organism>
<dbReference type="EMBL" id="FO203512">
    <property type="protein sequence ID" value="CCK74777.1"/>
    <property type="molecule type" value="Genomic_DNA"/>
</dbReference>
<evidence type="ECO:0000313" key="4">
    <source>
        <dbReference type="EMBL" id="CCK74777.1"/>
    </source>
</evidence>
<dbReference type="InterPro" id="IPR025392">
    <property type="entry name" value="DUF4124"/>
</dbReference>
<dbReference type="Pfam" id="PF13511">
    <property type="entry name" value="DUF4124"/>
    <property type="match status" value="1"/>
</dbReference>
<evidence type="ECO:0000259" key="3">
    <source>
        <dbReference type="Pfam" id="PF13511"/>
    </source>
</evidence>
<keyword evidence="2" id="KW-0732">Signal</keyword>
<dbReference type="HOGENOM" id="CLU_108835_3_1_6"/>
<keyword evidence="5" id="KW-1185">Reference proteome</keyword>
<feature type="signal peptide" evidence="2">
    <location>
        <begin position="1"/>
        <end position="25"/>
    </location>
</feature>
<name>R4YK83_OLEAN</name>
<evidence type="ECO:0000256" key="2">
    <source>
        <dbReference type="SAM" id="SignalP"/>
    </source>
</evidence>
<sequence length="151" mass="16724">MFSRFYAAALMISLLSSVLLQTAHAAKIYHWVDDKGRSHYSENRPHDAEAKTLNVQATGKSSSGSPVMTNTSKPTTKPATAKDGEQENLVAEHSIEDKAKFCQQSRDLLQSMGGSPQRRFKQPDGSFRKLEQSEIADYKAQAQAGIKNYCK</sequence>
<feature type="domain" description="DUF4124" evidence="3">
    <location>
        <begin position="17"/>
        <end position="62"/>
    </location>
</feature>
<feature type="compositionally biased region" description="Polar residues" evidence="1">
    <location>
        <begin position="53"/>
        <end position="72"/>
    </location>
</feature>
<feature type="region of interest" description="Disordered" evidence="1">
    <location>
        <begin position="38"/>
        <end position="86"/>
    </location>
</feature>
<dbReference type="OrthoDB" id="7068596at2"/>
<reference evidence="4 5" key="1">
    <citation type="journal article" date="2013" name="Nat. Commun.">
        <title>Genome sequence and functional genomic analysis of the oil-degrading bacterium Oleispira antarctica.</title>
        <authorList>
            <person name="Kube M."/>
            <person name="Chernikova T.N."/>
            <person name="Al-Ramahi Y."/>
            <person name="Beloqui A."/>
            <person name="Lopez-Cortez N."/>
            <person name="Guazzaroni M.E."/>
            <person name="Heipieper H.J."/>
            <person name="Klages S."/>
            <person name="Kotsyurbenko O.R."/>
            <person name="Langer I."/>
            <person name="Nechitaylo T.Y."/>
            <person name="Lunsdorf H."/>
            <person name="Fernandez M."/>
            <person name="Juarez S."/>
            <person name="Ciordia S."/>
            <person name="Singer A."/>
            <person name="Kagan O."/>
            <person name="Egorova O."/>
            <person name="Petit P.A."/>
            <person name="Stogios P."/>
            <person name="Kim Y."/>
            <person name="Tchigvintsev A."/>
            <person name="Flick R."/>
            <person name="Denaro R."/>
            <person name="Genovese M."/>
            <person name="Albar J.P."/>
            <person name="Reva O.N."/>
            <person name="Martinez-Gomariz M."/>
            <person name="Tran H."/>
            <person name="Ferrer M."/>
            <person name="Savchenko A."/>
            <person name="Yakunin A.F."/>
            <person name="Yakimov M.M."/>
            <person name="Golyshina O.V."/>
            <person name="Reinhardt R."/>
            <person name="Golyshin P.N."/>
        </authorList>
    </citation>
    <scope>NUCLEOTIDE SEQUENCE [LARGE SCALE GENOMIC DNA]</scope>
</reference>
<dbReference type="Proteomes" id="UP000032749">
    <property type="component" value="Chromosome"/>
</dbReference>
<gene>
    <name evidence="4" type="ORF">OLEAN_C06010</name>
</gene>
<evidence type="ECO:0000313" key="5">
    <source>
        <dbReference type="Proteomes" id="UP000032749"/>
    </source>
</evidence>
<proteinExistence type="predicted"/>
<feature type="compositionally biased region" description="Basic and acidic residues" evidence="1">
    <location>
        <begin position="38"/>
        <end position="50"/>
    </location>
</feature>
<feature type="chain" id="PRO_5004383190" description="DUF4124 domain-containing protein" evidence="2">
    <location>
        <begin position="26"/>
        <end position="151"/>
    </location>
</feature>
<evidence type="ECO:0000256" key="1">
    <source>
        <dbReference type="SAM" id="MobiDB-lite"/>
    </source>
</evidence>
<accession>R4YK83</accession>
<dbReference type="AlphaFoldDB" id="R4YK83"/>
<protein>
    <recommendedName>
        <fullName evidence="3">DUF4124 domain-containing protein</fullName>
    </recommendedName>
</protein>
<dbReference type="KEGG" id="oai:OLEAN_C06010"/>